<protein>
    <submittedName>
        <fullName evidence="1">Uncharacterized protein</fullName>
    </submittedName>
</protein>
<organism evidence="1 2">
    <name type="scientific">Candidatus Corynebacterium faecigallinarum</name>
    <dbReference type="NCBI Taxonomy" id="2838528"/>
    <lineage>
        <taxon>Bacteria</taxon>
        <taxon>Bacillati</taxon>
        <taxon>Actinomycetota</taxon>
        <taxon>Actinomycetes</taxon>
        <taxon>Mycobacteriales</taxon>
        <taxon>Corynebacteriaceae</taxon>
        <taxon>Corynebacterium</taxon>
    </lineage>
</organism>
<dbReference type="EMBL" id="DWVP01000024">
    <property type="protein sequence ID" value="HJC86152.1"/>
    <property type="molecule type" value="Genomic_DNA"/>
</dbReference>
<dbReference type="AlphaFoldDB" id="A0A9D2QHI3"/>
<reference evidence="1" key="2">
    <citation type="submission" date="2021-04" db="EMBL/GenBank/DDBJ databases">
        <authorList>
            <person name="Gilroy R."/>
        </authorList>
    </citation>
    <scope>NUCLEOTIDE SEQUENCE</scope>
    <source>
        <strain evidence="1">ChiHjej13B12-4958</strain>
    </source>
</reference>
<evidence type="ECO:0000313" key="2">
    <source>
        <dbReference type="Proteomes" id="UP000823858"/>
    </source>
</evidence>
<accession>A0A9D2QHI3</accession>
<sequence>MPTDAALARKLQIKTDTEVWVWPPGTTTADTVTEAPVDDITEAEVALLFTADRAAVDEVLDAHRDDLAGYRAVWTIYAKASSSDTTDINRDLLWIQLDGYNWRAVSQVSYSDDLSALRVRPLKDGETSPVQ</sequence>
<reference evidence="1" key="1">
    <citation type="journal article" date="2021" name="PeerJ">
        <title>Extensive microbial diversity within the chicken gut microbiome revealed by metagenomics and culture.</title>
        <authorList>
            <person name="Gilroy R."/>
            <person name="Ravi A."/>
            <person name="Getino M."/>
            <person name="Pursley I."/>
            <person name="Horton D.L."/>
            <person name="Alikhan N.F."/>
            <person name="Baker D."/>
            <person name="Gharbi K."/>
            <person name="Hall N."/>
            <person name="Watson M."/>
            <person name="Adriaenssens E.M."/>
            <person name="Foster-Nyarko E."/>
            <person name="Jarju S."/>
            <person name="Secka A."/>
            <person name="Antonio M."/>
            <person name="Oren A."/>
            <person name="Chaudhuri R.R."/>
            <person name="La Ragione R."/>
            <person name="Hildebrand F."/>
            <person name="Pallen M.J."/>
        </authorList>
    </citation>
    <scope>NUCLEOTIDE SEQUENCE</scope>
    <source>
        <strain evidence="1">ChiHjej13B12-4958</strain>
    </source>
</reference>
<evidence type="ECO:0000313" key="1">
    <source>
        <dbReference type="EMBL" id="HJC86152.1"/>
    </source>
</evidence>
<dbReference type="Proteomes" id="UP000823858">
    <property type="component" value="Unassembled WGS sequence"/>
</dbReference>
<proteinExistence type="predicted"/>
<comment type="caution">
    <text evidence="1">The sequence shown here is derived from an EMBL/GenBank/DDBJ whole genome shotgun (WGS) entry which is preliminary data.</text>
</comment>
<gene>
    <name evidence="1" type="ORF">H9751_11575</name>
</gene>
<name>A0A9D2QHI3_9CORY</name>